<dbReference type="Proteomes" id="UP000287533">
    <property type="component" value="Unassembled WGS sequence"/>
</dbReference>
<name>A0A430FL84_9BIFI</name>
<dbReference type="EMBL" id="QXGL01000002">
    <property type="protein sequence ID" value="RSX53512.1"/>
    <property type="molecule type" value="Genomic_DNA"/>
</dbReference>
<sequence>MMIETQRLTMRPFALDDEDIIAALYGDPEIMTYMPCGRLTDEEIRDHVRQVVSDWDVRPQVNYEMAVIAKSDSRKIGRARIHMDYENDTAMLGWLLVRPEWGKGYATEITKLLLEYCFDVMQVHRVCALCHPNNIGSWKVMEKCGFRREAHYVQKVKYVGDAGTHWEDELEYAMLNEEFQRMWPRV</sequence>
<evidence type="ECO:0000259" key="1">
    <source>
        <dbReference type="PROSITE" id="PS51186"/>
    </source>
</evidence>
<dbReference type="GO" id="GO:0016747">
    <property type="term" value="F:acyltransferase activity, transferring groups other than amino-acyl groups"/>
    <property type="evidence" value="ECO:0007669"/>
    <property type="project" value="InterPro"/>
</dbReference>
<keyword evidence="2" id="KW-0808">Transferase</keyword>
<accession>A0A430FL84</accession>
<evidence type="ECO:0000313" key="2">
    <source>
        <dbReference type="EMBL" id="RSX53512.1"/>
    </source>
</evidence>
<gene>
    <name evidence="2" type="ORF">D2E25_0835</name>
</gene>
<feature type="domain" description="N-acetyltransferase" evidence="1">
    <location>
        <begin position="8"/>
        <end position="171"/>
    </location>
</feature>
<dbReference type="PANTHER" id="PTHR43792">
    <property type="entry name" value="GNAT FAMILY, PUTATIVE (AFU_ORTHOLOGUE AFUA_3G00765)-RELATED-RELATED"/>
    <property type="match status" value="1"/>
</dbReference>
<dbReference type="AlphaFoldDB" id="A0A430FL84"/>
<dbReference type="Pfam" id="PF13302">
    <property type="entry name" value="Acetyltransf_3"/>
    <property type="match status" value="1"/>
</dbReference>
<dbReference type="SUPFAM" id="SSF55729">
    <property type="entry name" value="Acyl-CoA N-acyltransferases (Nat)"/>
    <property type="match status" value="1"/>
</dbReference>
<evidence type="ECO:0000313" key="3">
    <source>
        <dbReference type="Proteomes" id="UP000287533"/>
    </source>
</evidence>
<dbReference type="InterPro" id="IPR051531">
    <property type="entry name" value="N-acetyltransferase"/>
</dbReference>
<organism evidence="2 3">
    <name type="scientific">Bifidobacterium goeldii</name>
    <dbReference type="NCBI Taxonomy" id="2306975"/>
    <lineage>
        <taxon>Bacteria</taxon>
        <taxon>Bacillati</taxon>
        <taxon>Actinomycetota</taxon>
        <taxon>Actinomycetes</taxon>
        <taxon>Bifidobacteriales</taxon>
        <taxon>Bifidobacteriaceae</taxon>
        <taxon>Bifidobacterium</taxon>
    </lineage>
</organism>
<dbReference type="InterPro" id="IPR000182">
    <property type="entry name" value="GNAT_dom"/>
</dbReference>
<dbReference type="InterPro" id="IPR016181">
    <property type="entry name" value="Acyl_CoA_acyltransferase"/>
</dbReference>
<dbReference type="PROSITE" id="PS51186">
    <property type="entry name" value="GNAT"/>
    <property type="match status" value="1"/>
</dbReference>
<dbReference type="Gene3D" id="3.40.630.30">
    <property type="match status" value="1"/>
</dbReference>
<comment type="caution">
    <text evidence="2">The sequence shown here is derived from an EMBL/GenBank/DDBJ whole genome shotgun (WGS) entry which is preliminary data.</text>
</comment>
<proteinExistence type="predicted"/>
<reference evidence="2 3" key="1">
    <citation type="submission" date="2018-09" db="EMBL/GenBank/DDBJ databases">
        <title>Characterization of the phylogenetic diversity of five novel species belonging to the genus Bifidobacterium.</title>
        <authorList>
            <person name="Lugli G.A."/>
            <person name="Duranti S."/>
            <person name="Milani C."/>
        </authorList>
    </citation>
    <scope>NUCLEOTIDE SEQUENCE [LARGE SCALE GENOMIC DNA]</scope>
    <source>
        <strain evidence="2 3">2034B</strain>
    </source>
</reference>
<dbReference type="RefSeq" id="WP_206430731.1">
    <property type="nucleotide sequence ID" value="NZ_QXGL01000002.1"/>
</dbReference>
<dbReference type="PANTHER" id="PTHR43792:SF1">
    <property type="entry name" value="N-ACETYLTRANSFERASE DOMAIN-CONTAINING PROTEIN"/>
    <property type="match status" value="1"/>
</dbReference>
<protein>
    <submittedName>
        <fullName evidence="2">GNAT family N-acetyltransferase</fullName>
    </submittedName>
</protein>
<keyword evidence="3" id="KW-1185">Reference proteome</keyword>